<accession>A0AAD7X2X8</accession>
<dbReference type="GO" id="GO:0005886">
    <property type="term" value="C:plasma membrane"/>
    <property type="evidence" value="ECO:0007669"/>
    <property type="project" value="TreeGrafter"/>
</dbReference>
<protein>
    <submittedName>
        <fullName evidence="2">Uncharacterized protein</fullName>
    </submittedName>
</protein>
<feature type="region of interest" description="Disordered" evidence="1">
    <location>
        <begin position="19"/>
        <end position="54"/>
    </location>
</feature>
<reference evidence="2" key="1">
    <citation type="journal article" date="2023" name="Science">
        <title>Genome structures resolve the early diversification of teleost fishes.</title>
        <authorList>
            <person name="Parey E."/>
            <person name="Louis A."/>
            <person name="Montfort J."/>
            <person name="Bouchez O."/>
            <person name="Roques C."/>
            <person name="Iampietro C."/>
            <person name="Lluch J."/>
            <person name="Castinel A."/>
            <person name="Donnadieu C."/>
            <person name="Desvignes T."/>
            <person name="Floi Bucao C."/>
            <person name="Jouanno E."/>
            <person name="Wen M."/>
            <person name="Mejri S."/>
            <person name="Dirks R."/>
            <person name="Jansen H."/>
            <person name="Henkel C."/>
            <person name="Chen W.J."/>
            <person name="Zahm M."/>
            <person name="Cabau C."/>
            <person name="Klopp C."/>
            <person name="Thompson A.W."/>
            <person name="Robinson-Rechavi M."/>
            <person name="Braasch I."/>
            <person name="Lecointre G."/>
            <person name="Bobe J."/>
            <person name="Postlethwait J.H."/>
            <person name="Berthelot C."/>
            <person name="Roest Crollius H."/>
            <person name="Guiguen Y."/>
        </authorList>
    </citation>
    <scope>NUCLEOTIDE SEQUENCE</scope>
    <source>
        <strain evidence="2">NC1722</strain>
    </source>
</reference>
<dbReference type="EMBL" id="JAINUG010000002">
    <property type="protein sequence ID" value="KAJ8418258.1"/>
    <property type="molecule type" value="Genomic_DNA"/>
</dbReference>
<keyword evidence="3" id="KW-1185">Reference proteome</keyword>
<gene>
    <name evidence="2" type="ORF">AAFF_G00139670</name>
</gene>
<sequence>MDKLASIKEDYDTLSRLHNERVASHNADLSQLEPDRGEEPADEAEGRDATPPPTLQKCTWFSCCAFIPELSKVTAQNDEPRIETEEVTRHRTLQLKATKDSERHREERNSVISKYRLVMSERDHVIREADKLWTEPEAANASSQSKIVKFESREPESQTRSGHS</sequence>
<proteinExistence type="predicted"/>
<dbReference type="Proteomes" id="UP001221898">
    <property type="component" value="Unassembled WGS sequence"/>
</dbReference>
<feature type="compositionally biased region" description="Basic and acidic residues" evidence="1">
    <location>
        <begin position="148"/>
        <end position="157"/>
    </location>
</feature>
<name>A0AAD7X2X8_9TELE</name>
<organism evidence="2 3">
    <name type="scientific">Aldrovandia affinis</name>
    <dbReference type="NCBI Taxonomy" id="143900"/>
    <lineage>
        <taxon>Eukaryota</taxon>
        <taxon>Metazoa</taxon>
        <taxon>Chordata</taxon>
        <taxon>Craniata</taxon>
        <taxon>Vertebrata</taxon>
        <taxon>Euteleostomi</taxon>
        <taxon>Actinopterygii</taxon>
        <taxon>Neopterygii</taxon>
        <taxon>Teleostei</taxon>
        <taxon>Notacanthiformes</taxon>
        <taxon>Halosauridae</taxon>
        <taxon>Aldrovandia</taxon>
    </lineage>
</organism>
<evidence type="ECO:0000256" key="1">
    <source>
        <dbReference type="SAM" id="MobiDB-lite"/>
    </source>
</evidence>
<dbReference type="PANTHER" id="PTHR46360:SF1">
    <property type="entry name" value="DISKS LARGE HOMOLOG 5"/>
    <property type="match status" value="1"/>
</dbReference>
<dbReference type="GO" id="GO:0035331">
    <property type="term" value="P:negative regulation of hippo signaling"/>
    <property type="evidence" value="ECO:0007669"/>
    <property type="project" value="TreeGrafter"/>
</dbReference>
<dbReference type="AlphaFoldDB" id="A0AAD7X2X8"/>
<feature type="region of interest" description="Disordered" evidence="1">
    <location>
        <begin position="135"/>
        <end position="164"/>
    </location>
</feature>
<evidence type="ECO:0000313" key="3">
    <source>
        <dbReference type="Proteomes" id="UP001221898"/>
    </source>
</evidence>
<dbReference type="PANTHER" id="PTHR46360">
    <property type="entry name" value="DISKS LARGE HOMOLOG 5"/>
    <property type="match status" value="1"/>
</dbReference>
<dbReference type="InterPro" id="IPR053004">
    <property type="entry name" value="MAGUK_Signaling_Regulators"/>
</dbReference>
<comment type="caution">
    <text evidence="2">The sequence shown here is derived from an EMBL/GenBank/DDBJ whole genome shotgun (WGS) entry which is preliminary data.</text>
</comment>
<feature type="compositionally biased region" description="Basic and acidic residues" evidence="1">
    <location>
        <begin position="33"/>
        <end position="48"/>
    </location>
</feature>
<evidence type="ECO:0000313" key="2">
    <source>
        <dbReference type="EMBL" id="KAJ8418258.1"/>
    </source>
</evidence>